<gene>
    <name evidence="1" type="ORF">NUW58_g3193</name>
</gene>
<protein>
    <submittedName>
        <fullName evidence="1">Uncharacterized protein</fullName>
    </submittedName>
</protein>
<evidence type="ECO:0000313" key="1">
    <source>
        <dbReference type="EMBL" id="KAJ2989966.1"/>
    </source>
</evidence>
<name>A0ACC1PDM7_9PEZI</name>
<keyword evidence="2" id="KW-1185">Reference proteome</keyword>
<evidence type="ECO:0000313" key="2">
    <source>
        <dbReference type="Proteomes" id="UP001143856"/>
    </source>
</evidence>
<comment type="caution">
    <text evidence="1">The sequence shown here is derived from an EMBL/GenBank/DDBJ whole genome shotgun (WGS) entry which is preliminary data.</text>
</comment>
<dbReference type="Proteomes" id="UP001143856">
    <property type="component" value="Unassembled WGS sequence"/>
</dbReference>
<sequence>MIYARVGVGVRERYVASCDVKSSGVTNTQLRNTEWGPSAARQLQYSATGQSVASGIAAAIKRLGSVVRPPAMFYSGEAQVAVALSWARTSGHGESRIDHGMQWLSPALPDRWPYIGSINGKEVKGATCRELSREPFLPFRFRERKTNEFDTLHLSQPFKGGAGIGNSIVLRAVPFERRLPNLSSAGTFSFRTGVVCRIYRAPLRQVPTTVVRLHQNPKQTTPCASTPLPTLQTIHRAIHSARQGSITTHPGFRGKRDTPKPLLLLDATVQGCGFFASSHHQTPDTRHRTKVPSVARAVVVPDYDVLVASVLRKRAGLIATACHIFFLPSVRLFIIFVIFSVISSQYFTMSLIEQSNPPRGQREQLEQTVYSTERSADTYTEQSRADSKLTPKEDPLQVLVDADEEQCHIEEATILNTKDLKTKKVIIEPPAIPKRNTLRTSRLLDSLRLDSIESATKSLNTTHNVYLSSEEDASSSADEYSDDEYESSGDEAEQSPSRRKSQEITARAVSVIFVGKPCIVELANSRRSISPVKRPQSEFFGRSVSTPFRTGSPLSRPEYPSRKASLASMGDLPKESPSFLSQDPFSKSPYTIRESGLRIDTSSPPKMYPRVPMTPTGAFQRIQKTINLARKRSRPNLKAAAENSASMSSLNLPSLNASQESQESINRSETAPPAVQSSMTYNEVFKASRRNSIAASAVTSAITQASATNSVPASPMTPVTAKRSLLSGLNMNRRRSMKIRR</sequence>
<reference evidence="1" key="1">
    <citation type="submission" date="2022-10" db="EMBL/GenBank/DDBJ databases">
        <title>Genome Sequence of Xylaria curta.</title>
        <authorList>
            <person name="Buettner E."/>
        </authorList>
    </citation>
    <scope>NUCLEOTIDE SEQUENCE</scope>
    <source>
        <strain evidence="1">Babe10</strain>
    </source>
</reference>
<organism evidence="1 2">
    <name type="scientific">Xylaria curta</name>
    <dbReference type="NCBI Taxonomy" id="42375"/>
    <lineage>
        <taxon>Eukaryota</taxon>
        <taxon>Fungi</taxon>
        <taxon>Dikarya</taxon>
        <taxon>Ascomycota</taxon>
        <taxon>Pezizomycotina</taxon>
        <taxon>Sordariomycetes</taxon>
        <taxon>Xylariomycetidae</taxon>
        <taxon>Xylariales</taxon>
        <taxon>Xylariaceae</taxon>
        <taxon>Xylaria</taxon>
    </lineage>
</organism>
<accession>A0ACC1PDM7</accession>
<proteinExistence type="predicted"/>
<dbReference type="EMBL" id="JAPDGR010000469">
    <property type="protein sequence ID" value="KAJ2989966.1"/>
    <property type="molecule type" value="Genomic_DNA"/>
</dbReference>